<accession>A0AAN4VXX6</accession>
<dbReference type="Gene3D" id="3.40.30.10">
    <property type="entry name" value="Glutaredoxin"/>
    <property type="match status" value="1"/>
</dbReference>
<dbReference type="RefSeq" id="WP_338236615.1">
    <property type="nucleotide sequence ID" value="NZ_BQKE01000001.1"/>
</dbReference>
<name>A0AAN4VXX6_9BACT</name>
<reference evidence="1 2" key="1">
    <citation type="submission" date="2021-12" db="EMBL/GenBank/DDBJ databases">
        <title>Genome sequencing of bacteria with rrn-lacking chromosome and rrn-plasmid.</title>
        <authorList>
            <person name="Anda M."/>
            <person name="Iwasaki W."/>
        </authorList>
    </citation>
    <scope>NUCLEOTIDE SEQUENCE [LARGE SCALE GENOMIC DNA]</scope>
    <source>
        <strain evidence="1 2">NBRC 15940</strain>
    </source>
</reference>
<evidence type="ECO:0000313" key="2">
    <source>
        <dbReference type="Proteomes" id="UP001310022"/>
    </source>
</evidence>
<dbReference type="AlphaFoldDB" id="A0AAN4VXX6"/>
<dbReference type="InterPro" id="IPR036249">
    <property type="entry name" value="Thioredoxin-like_sf"/>
</dbReference>
<comment type="caution">
    <text evidence="1">The sequence shown here is derived from an EMBL/GenBank/DDBJ whole genome shotgun (WGS) entry which is preliminary data.</text>
</comment>
<protein>
    <submittedName>
        <fullName evidence="1">Alkyl hydroperoxide reductase</fullName>
    </submittedName>
</protein>
<dbReference type="Proteomes" id="UP001310022">
    <property type="component" value="Unassembled WGS sequence"/>
</dbReference>
<organism evidence="1 2">
    <name type="scientific">Persicobacter diffluens</name>
    <dbReference type="NCBI Taxonomy" id="981"/>
    <lineage>
        <taxon>Bacteria</taxon>
        <taxon>Pseudomonadati</taxon>
        <taxon>Bacteroidota</taxon>
        <taxon>Cytophagia</taxon>
        <taxon>Cytophagales</taxon>
        <taxon>Persicobacteraceae</taxon>
        <taxon>Persicobacter</taxon>
    </lineage>
</organism>
<keyword evidence="2" id="KW-1185">Reference proteome</keyword>
<evidence type="ECO:0000313" key="1">
    <source>
        <dbReference type="EMBL" id="GJM60978.1"/>
    </source>
</evidence>
<dbReference type="SUPFAM" id="SSF52833">
    <property type="entry name" value="Thioredoxin-like"/>
    <property type="match status" value="1"/>
</dbReference>
<sequence length="139" mass="15846">MESLSISLESITSIVKDHKLLLLLFYNNDCLGCTGRAIPFAHQLNQEFPELKVVGVHSNFGKRAAHNEQELLSIFRTAQAPFELFIDVDHQLYDALNCEGTPHWALFDVRGEQLLSVFGSQGNAQNRLLYFLEEYFQDV</sequence>
<gene>
    <name evidence="1" type="ORF">PEDI_15300</name>
</gene>
<dbReference type="EMBL" id="BQKE01000001">
    <property type="protein sequence ID" value="GJM60978.1"/>
    <property type="molecule type" value="Genomic_DNA"/>
</dbReference>
<proteinExistence type="predicted"/>